<dbReference type="GO" id="GO:0005739">
    <property type="term" value="C:mitochondrion"/>
    <property type="evidence" value="ECO:0007669"/>
    <property type="project" value="UniProtKB-SubCell"/>
</dbReference>
<dbReference type="PANTHER" id="PTHR13453">
    <property type="entry name" value="KAT8 REGULATORY NSL COMPLEX SUBUNIT 2"/>
    <property type="match status" value="1"/>
</dbReference>
<dbReference type="PANTHER" id="PTHR13453:SF1">
    <property type="entry name" value="KAT8 REGULATORY NSL COMPLEX SUBUNIT 2"/>
    <property type="match status" value="1"/>
</dbReference>
<name>A0A914EF57_9BILA</name>
<feature type="region of interest" description="Disordered" evidence="14">
    <location>
        <begin position="985"/>
        <end position="1005"/>
    </location>
</feature>
<evidence type="ECO:0000259" key="15">
    <source>
        <dbReference type="Pfam" id="PF13891"/>
    </source>
</evidence>
<keyword evidence="16" id="KW-1185">Reference proteome</keyword>
<evidence type="ECO:0000256" key="5">
    <source>
        <dbReference type="ARBA" id="ARBA00022553"/>
    </source>
</evidence>
<comment type="function">
    <text evidence="12">Non-catalytic component of the NSL histone acetyltransferase complex, a multiprotein complex that mediates histone H4 acetylation at 'Lys-5'- and 'Lys-8' (H4K5ac and H4K8ac) at transcription start sites and promotes transcription initiation. Required for NSL complex stability and for transcription of intraciliary transport genes in both ciliated and non-ciliated cells by regulating histone H4 acetylation at 'Lys-5'- and 'Lys-12' (H4K5ac and H4K12ac). This is necessary for cilium assembly in ciliated cells and for organization of the microtubule cytoskeleton in non-ciliated cells. Required within the NSL complex to maintain nuclear architecture stability by promoting KAT8-mediated acetylation of lamin LMNA.</text>
</comment>
<comment type="subcellular location">
    <subcellularLocation>
        <location evidence="2">Mitochondrion</location>
    </subcellularLocation>
    <subcellularLocation>
        <location evidence="1">Nucleus</location>
    </subcellularLocation>
</comment>
<feature type="region of interest" description="Disordered" evidence="14">
    <location>
        <begin position="501"/>
        <end position="564"/>
    </location>
</feature>
<feature type="region of interest" description="Disordered" evidence="14">
    <location>
        <begin position="1078"/>
        <end position="1124"/>
    </location>
</feature>
<reference evidence="17" key="1">
    <citation type="submission" date="2022-11" db="UniProtKB">
        <authorList>
            <consortium name="WormBaseParasite"/>
        </authorList>
    </citation>
    <scope>IDENTIFICATION</scope>
</reference>
<evidence type="ECO:0000256" key="2">
    <source>
        <dbReference type="ARBA" id="ARBA00004173"/>
    </source>
</evidence>
<dbReference type="AlphaFoldDB" id="A0A914EF57"/>
<dbReference type="GO" id="GO:0005634">
    <property type="term" value="C:nucleus"/>
    <property type="evidence" value="ECO:0007669"/>
    <property type="project" value="UniProtKB-SubCell"/>
</dbReference>
<evidence type="ECO:0000256" key="8">
    <source>
        <dbReference type="ARBA" id="ARBA00023128"/>
    </source>
</evidence>
<feature type="domain" description="KANL2-like probable zinc-finger" evidence="15">
    <location>
        <begin position="359"/>
        <end position="391"/>
    </location>
</feature>
<evidence type="ECO:0000256" key="11">
    <source>
        <dbReference type="ARBA" id="ARBA00033378"/>
    </source>
</evidence>
<dbReference type="GO" id="GO:0006325">
    <property type="term" value="P:chromatin organization"/>
    <property type="evidence" value="ECO:0007669"/>
    <property type="project" value="UniProtKB-KW"/>
</dbReference>
<protein>
    <recommendedName>
        <fullName evidence="3">KAT8 regulatory NSL complex subunit 2</fullName>
    </recommendedName>
    <alternativeName>
        <fullName evidence="11">NSL complex protein NSL2</fullName>
    </alternativeName>
    <alternativeName>
        <fullName evidence="10">Non-specific lethal 2 homolog</fullName>
    </alternativeName>
</protein>
<feature type="compositionally biased region" description="Polar residues" evidence="14">
    <location>
        <begin position="1084"/>
        <end position="1097"/>
    </location>
</feature>
<comment type="subunit">
    <text evidence="13">Component of the NSL complex at least composed of KAT8/MOF, KANSL1, KANSL2, KANSL3, MCRS1, PHF20, OGT1/OGT, WDR5 and HCFC1.</text>
</comment>
<evidence type="ECO:0000256" key="6">
    <source>
        <dbReference type="ARBA" id="ARBA00022843"/>
    </source>
</evidence>
<dbReference type="Pfam" id="PF13891">
    <property type="entry name" value="zf-C3HC3H_KANSL2"/>
    <property type="match status" value="1"/>
</dbReference>
<evidence type="ECO:0000256" key="7">
    <source>
        <dbReference type="ARBA" id="ARBA00022853"/>
    </source>
</evidence>
<keyword evidence="4" id="KW-1017">Isopeptide bond</keyword>
<keyword evidence="7" id="KW-0156">Chromatin regulator</keyword>
<keyword evidence="8" id="KW-0496">Mitochondrion</keyword>
<dbReference type="WBParaSite" id="ACRNAN_scaffold7822.g19546.t1">
    <property type="protein sequence ID" value="ACRNAN_scaffold7822.g19546.t1"/>
    <property type="gene ID" value="ACRNAN_scaffold7822.g19546"/>
</dbReference>
<dbReference type="InterPro" id="IPR025927">
    <property type="entry name" value="Znf_KANL2-like"/>
</dbReference>
<dbReference type="Proteomes" id="UP000887540">
    <property type="component" value="Unplaced"/>
</dbReference>
<evidence type="ECO:0000256" key="1">
    <source>
        <dbReference type="ARBA" id="ARBA00004123"/>
    </source>
</evidence>
<feature type="compositionally biased region" description="Polar residues" evidence="14">
    <location>
        <begin position="684"/>
        <end position="696"/>
    </location>
</feature>
<dbReference type="InterPro" id="IPR026316">
    <property type="entry name" value="NSL2"/>
</dbReference>
<keyword evidence="9" id="KW-0539">Nucleus</keyword>
<organism evidence="16 17">
    <name type="scientific">Acrobeloides nanus</name>
    <dbReference type="NCBI Taxonomy" id="290746"/>
    <lineage>
        <taxon>Eukaryota</taxon>
        <taxon>Metazoa</taxon>
        <taxon>Ecdysozoa</taxon>
        <taxon>Nematoda</taxon>
        <taxon>Chromadorea</taxon>
        <taxon>Rhabditida</taxon>
        <taxon>Tylenchina</taxon>
        <taxon>Cephalobomorpha</taxon>
        <taxon>Cephaloboidea</taxon>
        <taxon>Cephalobidae</taxon>
        <taxon>Acrobeloides</taxon>
    </lineage>
</organism>
<dbReference type="GO" id="GO:0044545">
    <property type="term" value="C:NSL complex"/>
    <property type="evidence" value="ECO:0007669"/>
    <property type="project" value="TreeGrafter"/>
</dbReference>
<keyword evidence="6" id="KW-0832">Ubl conjugation</keyword>
<evidence type="ECO:0000256" key="9">
    <source>
        <dbReference type="ARBA" id="ARBA00023242"/>
    </source>
</evidence>
<accession>A0A914EF57</accession>
<feature type="compositionally biased region" description="Polar residues" evidence="14">
    <location>
        <begin position="1105"/>
        <end position="1116"/>
    </location>
</feature>
<evidence type="ECO:0000256" key="12">
    <source>
        <dbReference type="ARBA" id="ARBA00093359"/>
    </source>
</evidence>
<evidence type="ECO:0000256" key="13">
    <source>
        <dbReference type="ARBA" id="ARBA00093543"/>
    </source>
</evidence>
<evidence type="ECO:0000313" key="16">
    <source>
        <dbReference type="Proteomes" id="UP000887540"/>
    </source>
</evidence>
<sequence>MQPSNTICAHDRLRCFENAVVGQKYCTNHLKENKVDVNKLDLKLCGYVSGRTLLQCTNFRREEQLDKNGFCEQHINYIKRLKSDLERTRRLLDPGLKKEPRDFIDQDEEETLDVDGDWPYTMDSAYCDSRVADDDDDPLRNAGVFTHKEIIKRQIAALEREKQALLEFHELLAERLRRLDLKHAKQVKSGKKKKKVQQVVKEEEKLYVDAQNAALAKYGSHINWKSVENFLGKCDEKKKLLENPLEKDPGSVEVKSKCVLLERQPGYCSHFDLVKVKKSVRMSPKIKQAAEPLEFNDFESRLCLDNMFSSLGINPPITEPDAQIKSLVNLMLDEIERSETESIIGGQENNQIEIEVKHFCPYKVLPLSDFCAGHILEDQKQFVYSKCSEVGCTQICFVYENACTVHAKATPPPRPRRKAILSVDSLSNIPSSSELRPRSYTDVQLQPSTSSGFPINFPMGGEPKGILRRGRPPNQPPKMLPFLAKPGQIIGSPTNFIVTSTGQSSPQGFITVPATPRTPLLSPKIVSKKPPPKNRDDSSSDEDDSGKPVRRVVIDSSEDEEIEAKKPRIENAIDESIDSVASQSFSQPTVPGRGSRRFKTPWAKKAESLHAQPLSSLPLVQAAPNKPQFRNNVLPPPGQATPNMGQKGQMMKSQPQGRQLFQNSDETCARVQPFSGRKDKTKETGNVQKNNGSTVEPGTYDRLLQNSGMDMNSPVFATPSNVRYTPVAQQQQPRFISHSAEAGGYGYSSSQTQVNAKLTYGRVKPASQLMSGTNLSNVPPNVQTPFKAADQKYSAQQILSPEQQHQPQNVSTQSSLPQTHIPAEHDYTSFRHPQPRIRQPSIRRIQYNMPVNSEFQPRSTTLYRTRYPNPRARIITVPTPAQFNPIRHQRTIGPRTISLHPVNSNNASGISPGTNINAQNVGAAANNNMQSQTGAPIYVNGGKQIYLKGIDIGSIQNVHTARYAPTNIVTKRRIIADGVITHQHPIKQPRKQQFQTTGTTGTYNHYSRTLDTIPSYPPHHNSTNHHDQNVENSSLPINVNQQTPQYQQLQPIVETKSPPVGLTPQQILAHDHDFSFSKLPLTKETPSNGPNSETNNALEMLADVSVSQGRRTSTSCGLEDEADD</sequence>
<proteinExistence type="predicted"/>
<feature type="region of interest" description="Disordered" evidence="14">
    <location>
        <begin position="676"/>
        <end position="699"/>
    </location>
</feature>
<evidence type="ECO:0000256" key="3">
    <source>
        <dbReference type="ARBA" id="ARBA00015508"/>
    </source>
</evidence>
<evidence type="ECO:0000313" key="17">
    <source>
        <dbReference type="WBParaSite" id="ACRNAN_scaffold7822.g19546.t1"/>
    </source>
</evidence>
<keyword evidence="5" id="KW-0597">Phosphoprotein</keyword>
<evidence type="ECO:0000256" key="14">
    <source>
        <dbReference type="SAM" id="MobiDB-lite"/>
    </source>
</evidence>
<evidence type="ECO:0000256" key="4">
    <source>
        <dbReference type="ARBA" id="ARBA00022499"/>
    </source>
</evidence>
<evidence type="ECO:0000256" key="10">
    <source>
        <dbReference type="ARBA" id="ARBA00032947"/>
    </source>
</evidence>